<protein>
    <submittedName>
        <fullName evidence="1">Uncharacterized protein</fullName>
    </submittedName>
</protein>
<sequence>MNPLHLWKYLNCLKILDNHRGEFEDQKPNEKLNANKRSKG</sequence>
<evidence type="ECO:0000313" key="2">
    <source>
        <dbReference type="Proteomes" id="UP000016843"/>
    </source>
</evidence>
<keyword evidence="2" id="KW-1185">Reference proteome</keyword>
<accession>U5C6J5</accession>
<evidence type="ECO:0000313" key="1">
    <source>
        <dbReference type="EMBL" id="ERM83817.1"/>
    </source>
</evidence>
<proteinExistence type="predicted"/>
<comment type="caution">
    <text evidence="1">The sequence shown here is derived from an EMBL/GenBank/DDBJ whole genome shotgun (WGS) entry which is preliminary data.</text>
</comment>
<gene>
    <name evidence="1" type="ORF">P872_02025</name>
</gene>
<dbReference type="AlphaFoldDB" id="U5C6J5"/>
<dbReference type="Proteomes" id="UP000016843">
    <property type="component" value="Unassembled WGS sequence"/>
</dbReference>
<dbReference type="EMBL" id="AWXR01000009">
    <property type="protein sequence ID" value="ERM83817.1"/>
    <property type="molecule type" value="Genomic_DNA"/>
</dbReference>
<organism evidence="1 2">
    <name type="scientific">Rhodonellum psychrophilum GCM71 = DSM 17998</name>
    <dbReference type="NCBI Taxonomy" id="1123057"/>
    <lineage>
        <taxon>Bacteria</taxon>
        <taxon>Pseudomonadati</taxon>
        <taxon>Bacteroidota</taxon>
        <taxon>Cytophagia</taxon>
        <taxon>Cytophagales</taxon>
        <taxon>Cytophagaceae</taxon>
        <taxon>Rhodonellum</taxon>
    </lineage>
</organism>
<reference evidence="1 2" key="1">
    <citation type="journal article" date="2013" name="Genome Announc.">
        <title>Draft Genome Sequence of the Psychrophilic and Alkaliphilic Rhodonellum psychrophilum Strain GCM71T.</title>
        <authorList>
            <person name="Hauptmann A.L."/>
            <person name="Glaring M.A."/>
            <person name="Hallin P.F."/>
            <person name="Prieme A."/>
            <person name="Stougaard P."/>
        </authorList>
    </citation>
    <scope>NUCLEOTIDE SEQUENCE [LARGE SCALE GENOMIC DNA]</scope>
    <source>
        <strain evidence="1 2">GCM71</strain>
    </source>
</reference>
<name>U5C6J5_9BACT</name>